<sequence>IESTPADIHDLPFKNNEFDVVLCSETLEHVADLHKAIGELLRVAGKAVVITVPHQPKEVIDKNIEEEIPHGHIHSFDLESFNFLNSATYHILSSRMKSPLLRIPNVLIGAMPREYHKNMKYPKIFIDIYNACVPILRKLFGKKTTAFLMWLNLFFCKFTSSYNNILFIILKDNDAYIKEPILNIPAYRIINFSVPYHYLKKNG</sequence>
<dbReference type="EMBL" id="BARS01017749">
    <property type="protein sequence ID" value="GAF87172.1"/>
    <property type="molecule type" value="Genomic_DNA"/>
</dbReference>
<dbReference type="InterPro" id="IPR013216">
    <property type="entry name" value="Methyltransf_11"/>
</dbReference>
<organism evidence="2">
    <name type="scientific">marine sediment metagenome</name>
    <dbReference type="NCBI Taxonomy" id="412755"/>
    <lineage>
        <taxon>unclassified sequences</taxon>
        <taxon>metagenomes</taxon>
        <taxon>ecological metagenomes</taxon>
    </lineage>
</organism>
<dbReference type="InterPro" id="IPR029063">
    <property type="entry name" value="SAM-dependent_MTases_sf"/>
</dbReference>
<gene>
    <name evidence="2" type="ORF">S01H1_28985</name>
</gene>
<dbReference type="GO" id="GO:0008757">
    <property type="term" value="F:S-adenosylmethionine-dependent methyltransferase activity"/>
    <property type="evidence" value="ECO:0007669"/>
    <property type="project" value="InterPro"/>
</dbReference>
<name>X0TGA9_9ZZZZ</name>
<evidence type="ECO:0000313" key="2">
    <source>
        <dbReference type="EMBL" id="GAF87172.1"/>
    </source>
</evidence>
<comment type="caution">
    <text evidence="2">The sequence shown here is derived from an EMBL/GenBank/DDBJ whole genome shotgun (WGS) entry which is preliminary data.</text>
</comment>
<dbReference type="SUPFAM" id="SSF53335">
    <property type="entry name" value="S-adenosyl-L-methionine-dependent methyltransferases"/>
    <property type="match status" value="1"/>
</dbReference>
<dbReference type="Gene3D" id="3.40.50.150">
    <property type="entry name" value="Vaccinia Virus protein VP39"/>
    <property type="match status" value="1"/>
</dbReference>
<dbReference type="AlphaFoldDB" id="X0TGA9"/>
<protein>
    <recommendedName>
        <fullName evidence="1">Methyltransferase type 11 domain-containing protein</fullName>
    </recommendedName>
</protein>
<dbReference type="Pfam" id="PF08241">
    <property type="entry name" value="Methyltransf_11"/>
    <property type="match status" value="1"/>
</dbReference>
<accession>X0TGA9</accession>
<feature type="non-terminal residue" evidence="2">
    <location>
        <position position="1"/>
    </location>
</feature>
<feature type="domain" description="Methyltransferase type 11" evidence="1">
    <location>
        <begin position="5"/>
        <end position="44"/>
    </location>
</feature>
<proteinExistence type="predicted"/>
<reference evidence="2" key="1">
    <citation type="journal article" date="2014" name="Front. Microbiol.">
        <title>High frequency of phylogenetically diverse reductive dehalogenase-homologous genes in deep subseafloor sedimentary metagenomes.</title>
        <authorList>
            <person name="Kawai M."/>
            <person name="Futagami T."/>
            <person name="Toyoda A."/>
            <person name="Takaki Y."/>
            <person name="Nishi S."/>
            <person name="Hori S."/>
            <person name="Arai W."/>
            <person name="Tsubouchi T."/>
            <person name="Morono Y."/>
            <person name="Uchiyama I."/>
            <person name="Ito T."/>
            <person name="Fujiyama A."/>
            <person name="Inagaki F."/>
            <person name="Takami H."/>
        </authorList>
    </citation>
    <scope>NUCLEOTIDE SEQUENCE</scope>
    <source>
        <strain evidence="2">Expedition CK06-06</strain>
    </source>
</reference>
<evidence type="ECO:0000259" key="1">
    <source>
        <dbReference type="Pfam" id="PF08241"/>
    </source>
</evidence>